<evidence type="ECO:0000256" key="1">
    <source>
        <dbReference type="SAM" id="MobiDB-lite"/>
    </source>
</evidence>
<gene>
    <name evidence="2" type="ORF">WN944_026000</name>
</gene>
<keyword evidence="3" id="KW-1185">Reference proteome</keyword>
<organism evidence="2 3">
    <name type="scientific">Citrus x changshan-huyou</name>
    <dbReference type="NCBI Taxonomy" id="2935761"/>
    <lineage>
        <taxon>Eukaryota</taxon>
        <taxon>Viridiplantae</taxon>
        <taxon>Streptophyta</taxon>
        <taxon>Embryophyta</taxon>
        <taxon>Tracheophyta</taxon>
        <taxon>Spermatophyta</taxon>
        <taxon>Magnoliopsida</taxon>
        <taxon>eudicotyledons</taxon>
        <taxon>Gunneridae</taxon>
        <taxon>Pentapetalae</taxon>
        <taxon>rosids</taxon>
        <taxon>malvids</taxon>
        <taxon>Sapindales</taxon>
        <taxon>Rutaceae</taxon>
        <taxon>Aurantioideae</taxon>
        <taxon>Citrus</taxon>
    </lineage>
</organism>
<dbReference type="AlphaFoldDB" id="A0AAP0LRN6"/>
<comment type="caution">
    <text evidence="2">The sequence shown here is derived from an EMBL/GenBank/DDBJ whole genome shotgun (WGS) entry which is preliminary data.</text>
</comment>
<accession>A0AAP0LRN6</accession>
<sequence>MTMHYYQCLHYHKTIISISRRWLKNLELGVMVSSYLLSYNLHFLDSSKLMMVFQYLVYYRWKIRLWRWGKPKRGRMAPTPRDGKRNRTTSEPDFDDEDDPDMISR</sequence>
<name>A0AAP0LRN6_9ROSI</name>
<reference evidence="2 3" key="1">
    <citation type="submission" date="2024-05" db="EMBL/GenBank/DDBJ databases">
        <title>Haplotype-resolved chromosome-level genome assembly of Huyou (Citrus changshanensis).</title>
        <authorList>
            <person name="Miao C."/>
            <person name="Chen W."/>
            <person name="Wu Y."/>
            <person name="Wang L."/>
            <person name="Zhao S."/>
            <person name="Grierson D."/>
            <person name="Xu C."/>
            <person name="Chen K."/>
        </authorList>
    </citation>
    <scope>NUCLEOTIDE SEQUENCE [LARGE SCALE GENOMIC DNA]</scope>
    <source>
        <strain evidence="2">01-14</strain>
        <tissue evidence="2">Leaf</tissue>
    </source>
</reference>
<feature type="region of interest" description="Disordered" evidence="1">
    <location>
        <begin position="72"/>
        <end position="105"/>
    </location>
</feature>
<evidence type="ECO:0000313" key="2">
    <source>
        <dbReference type="EMBL" id="KAK9182852.1"/>
    </source>
</evidence>
<feature type="compositionally biased region" description="Acidic residues" evidence="1">
    <location>
        <begin position="92"/>
        <end position="105"/>
    </location>
</feature>
<proteinExistence type="predicted"/>
<protein>
    <submittedName>
        <fullName evidence="2">Uncharacterized protein</fullName>
    </submittedName>
</protein>
<evidence type="ECO:0000313" key="3">
    <source>
        <dbReference type="Proteomes" id="UP001428341"/>
    </source>
</evidence>
<dbReference type="Proteomes" id="UP001428341">
    <property type="component" value="Unassembled WGS sequence"/>
</dbReference>
<feature type="compositionally biased region" description="Basic and acidic residues" evidence="1">
    <location>
        <begin position="81"/>
        <end position="90"/>
    </location>
</feature>
<dbReference type="EMBL" id="JBCGBO010000024">
    <property type="protein sequence ID" value="KAK9182852.1"/>
    <property type="molecule type" value="Genomic_DNA"/>
</dbReference>